<gene>
    <name evidence="6" type="ORF">M513_03854</name>
</gene>
<feature type="signal peptide" evidence="3">
    <location>
        <begin position="1"/>
        <end position="22"/>
    </location>
</feature>
<dbReference type="SUPFAM" id="SSF51695">
    <property type="entry name" value="PLC-like phosphodiesterases"/>
    <property type="match status" value="1"/>
</dbReference>
<dbReference type="EMBL" id="KL363201">
    <property type="protein sequence ID" value="KFD55213.1"/>
    <property type="molecule type" value="Genomic_DNA"/>
</dbReference>
<dbReference type="Gene3D" id="3.20.20.190">
    <property type="entry name" value="Phosphatidylinositol (PI) phosphodiesterase"/>
    <property type="match status" value="1"/>
</dbReference>
<evidence type="ECO:0000256" key="3">
    <source>
        <dbReference type="SAM" id="SignalP"/>
    </source>
</evidence>
<sequence length="647" mass="73659">MFLRRLAFISLLLDYCSIGMESDSHCESCHGFGLVEFNVHGKFETFEQVYIVGSVPSLGMWKTEDSVRLTKQPSSSGDIWTVRLLLPVDTRIEYRLFTAFSNETFNHGRKTYIAILRWEAFDAPRQLLVMRSQSLTNITCAFGANGNDTEILKDGWLTEQYEVRLMIYGRFVRFYKEQFRSVGMKISASVLDFSNDANATSTSPFKPSSPCYISVLTSEDSEFKRTCDKVVPFESEDVLIVKKQCFIGNELAFKLEFFPAATVPSTEANLESIGSAVHFTSAMRDNFGYSVLPITDRSQMVVGEIGVQYLVIKPMAHNGPDFPTTVDRIEFKTPLNIGHRGMGNSYTKFAPKRENTISSFRQAASCGAEYVEFDVQLTKDEIPIVFHDFHVRLLAKRRRKGASSPTIGPSSDWEMHTVMLNSLRLEELRSLKIEHAKSESNFLRGYSSVTNDNEPIDEDQPFPTLEQVFKSLPPSLGFNIEIKYPQKMESQQDPEGAQHAMERNLYMDRILEVVLKLADQRNVIFSSFDPEICLMIQLKQNKYPVLFLTQGDSKRYERYADVRMQSSRIAIHFARSNGLLGVAFHSEEILRDASLLPLARSLHLTSFVWGNDLDSAQMVEHFRKLGFDGVIYDQMDRFHSVGNETCP</sequence>
<evidence type="ECO:0000313" key="7">
    <source>
        <dbReference type="Proteomes" id="UP000030764"/>
    </source>
</evidence>
<evidence type="ECO:0000256" key="1">
    <source>
        <dbReference type="ARBA" id="ARBA00007277"/>
    </source>
</evidence>
<dbReference type="InterPro" id="IPR017946">
    <property type="entry name" value="PLC-like_Pdiesterase_TIM-brl"/>
</dbReference>
<evidence type="ECO:0000313" key="6">
    <source>
        <dbReference type="EMBL" id="KFD55213.1"/>
    </source>
</evidence>
<reference evidence="6 7" key="1">
    <citation type="journal article" date="2014" name="Nat. Genet.">
        <title>Genome and transcriptome of the porcine whipworm Trichuris suis.</title>
        <authorList>
            <person name="Jex A.R."/>
            <person name="Nejsum P."/>
            <person name="Schwarz E.M."/>
            <person name="Hu L."/>
            <person name="Young N.D."/>
            <person name="Hall R.S."/>
            <person name="Korhonen P.K."/>
            <person name="Liao S."/>
            <person name="Thamsborg S."/>
            <person name="Xia J."/>
            <person name="Xu P."/>
            <person name="Wang S."/>
            <person name="Scheerlinck J.P."/>
            <person name="Hofmann A."/>
            <person name="Sternberg P.W."/>
            <person name="Wang J."/>
            <person name="Gasser R.B."/>
        </authorList>
    </citation>
    <scope>NUCLEOTIDE SEQUENCE [LARGE SCALE GENOMIC DNA]</scope>
    <source>
        <strain evidence="6">DCEP-RM93M</strain>
    </source>
</reference>
<dbReference type="InterPro" id="IPR013783">
    <property type="entry name" value="Ig-like_fold"/>
</dbReference>
<dbReference type="SMART" id="SM01065">
    <property type="entry name" value="CBM_2"/>
    <property type="match status" value="1"/>
</dbReference>
<name>A0A085MDB7_9BILA</name>
<proteinExistence type="inferred from homology"/>
<dbReference type="PROSITE" id="PS51166">
    <property type="entry name" value="CBM20"/>
    <property type="match status" value="1"/>
</dbReference>
<dbReference type="FunFam" id="3.20.20.190:FF:000032">
    <property type="entry name" value="Glycerophosphoryl diester phosphodiesterase, putative"/>
    <property type="match status" value="1"/>
</dbReference>
<dbReference type="PANTHER" id="PTHR22958:SF1">
    <property type="entry name" value="GLYCEROPHOSPHOCHOLINE PHOSPHODIESTERASE GPCPD1"/>
    <property type="match status" value="1"/>
</dbReference>
<dbReference type="InterPro" id="IPR057506">
    <property type="entry name" value="C2_GPCPD1"/>
</dbReference>
<dbReference type="GO" id="GO:0047389">
    <property type="term" value="F:glycerophosphocholine phosphodiesterase activity"/>
    <property type="evidence" value="ECO:0007669"/>
    <property type="project" value="TreeGrafter"/>
</dbReference>
<feature type="chain" id="PRO_5001795220" description="Glycerophosphodiester phosphodiesterase family protein" evidence="3">
    <location>
        <begin position="23"/>
        <end position="647"/>
    </location>
</feature>
<comment type="similarity">
    <text evidence="1">Belongs to the glycerophosphoryl diester phosphodiesterase family.</text>
</comment>
<dbReference type="Pfam" id="PF25329">
    <property type="entry name" value="C2_GDE1"/>
    <property type="match status" value="1"/>
</dbReference>
<dbReference type="Gene3D" id="2.60.40.10">
    <property type="entry name" value="Immunoglobulins"/>
    <property type="match status" value="1"/>
</dbReference>
<dbReference type="GO" id="GO:0046475">
    <property type="term" value="P:glycerophospholipid catabolic process"/>
    <property type="evidence" value="ECO:0007669"/>
    <property type="project" value="TreeGrafter"/>
</dbReference>
<dbReference type="Pfam" id="PF00686">
    <property type="entry name" value="CBM_20"/>
    <property type="match status" value="1"/>
</dbReference>
<feature type="domain" description="GP-PDE" evidence="5">
    <location>
        <begin position="334"/>
        <end position="642"/>
    </location>
</feature>
<evidence type="ECO:0000256" key="2">
    <source>
        <dbReference type="ARBA" id="ARBA00022801"/>
    </source>
</evidence>
<keyword evidence="7" id="KW-1185">Reference proteome</keyword>
<evidence type="ECO:0008006" key="8">
    <source>
        <dbReference type="Google" id="ProtNLM"/>
    </source>
</evidence>
<evidence type="ECO:0000259" key="5">
    <source>
        <dbReference type="PROSITE" id="PS51704"/>
    </source>
</evidence>
<dbReference type="Proteomes" id="UP000030764">
    <property type="component" value="Unassembled WGS sequence"/>
</dbReference>
<organism evidence="6 7">
    <name type="scientific">Trichuris suis</name>
    <name type="common">pig whipworm</name>
    <dbReference type="NCBI Taxonomy" id="68888"/>
    <lineage>
        <taxon>Eukaryota</taxon>
        <taxon>Metazoa</taxon>
        <taxon>Ecdysozoa</taxon>
        <taxon>Nematoda</taxon>
        <taxon>Enoplea</taxon>
        <taxon>Dorylaimia</taxon>
        <taxon>Trichinellida</taxon>
        <taxon>Trichuridae</taxon>
        <taxon>Trichuris</taxon>
    </lineage>
</organism>
<accession>A0A085MDB7</accession>
<dbReference type="InterPro" id="IPR051578">
    <property type="entry name" value="GDPD"/>
</dbReference>
<keyword evidence="3" id="KW-0732">Signal</keyword>
<dbReference type="PROSITE" id="PS51704">
    <property type="entry name" value="GP_PDE"/>
    <property type="match status" value="1"/>
</dbReference>
<dbReference type="GO" id="GO:2001070">
    <property type="term" value="F:starch binding"/>
    <property type="evidence" value="ECO:0007669"/>
    <property type="project" value="InterPro"/>
</dbReference>
<feature type="domain" description="CBM20" evidence="4">
    <location>
        <begin position="29"/>
        <end position="144"/>
    </location>
</feature>
<dbReference type="Pfam" id="PF03009">
    <property type="entry name" value="GDPD"/>
    <property type="match status" value="1"/>
</dbReference>
<dbReference type="PANTHER" id="PTHR22958">
    <property type="entry name" value="GLYCEROPHOSPHORYL DIESTER PHOSPHODIESTERASE"/>
    <property type="match status" value="1"/>
</dbReference>
<keyword evidence="2" id="KW-0378">Hydrolase</keyword>
<dbReference type="SUPFAM" id="SSF49452">
    <property type="entry name" value="Starch-binding domain-like"/>
    <property type="match status" value="1"/>
</dbReference>
<dbReference type="InterPro" id="IPR013784">
    <property type="entry name" value="Carb-bd-like_fold"/>
</dbReference>
<dbReference type="AlphaFoldDB" id="A0A085MDB7"/>
<dbReference type="InterPro" id="IPR030395">
    <property type="entry name" value="GP_PDE_dom"/>
</dbReference>
<evidence type="ECO:0000259" key="4">
    <source>
        <dbReference type="PROSITE" id="PS51166"/>
    </source>
</evidence>
<protein>
    <recommendedName>
        <fullName evidence="8">Glycerophosphodiester phosphodiesterase family protein</fullName>
    </recommendedName>
</protein>
<dbReference type="InterPro" id="IPR002044">
    <property type="entry name" value="CBM20"/>
</dbReference>